<comment type="caution">
    <text evidence="2">The sequence shown here is derived from an EMBL/GenBank/DDBJ whole genome shotgun (WGS) entry which is preliminary data.</text>
</comment>
<dbReference type="PANTHER" id="PTHR30270">
    <property type="entry name" value="THIAMINE-MONOPHOSPHATE KINASE"/>
    <property type="match status" value="1"/>
</dbReference>
<dbReference type="InterPro" id="IPR006283">
    <property type="entry name" value="ThiL-like"/>
</dbReference>
<gene>
    <name evidence="2" type="ORF">S06H3_22057</name>
</gene>
<evidence type="ECO:0000313" key="2">
    <source>
        <dbReference type="EMBL" id="GAI11184.1"/>
    </source>
</evidence>
<dbReference type="Gene3D" id="3.30.1330.10">
    <property type="entry name" value="PurM-like, N-terminal domain"/>
    <property type="match status" value="1"/>
</dbReference>
<protein>
    <recommendedName>
        <fullName evidence="1">PurM-like N-terminal domain-containing protein</fullName>
    </recommendedName>
</protein>
<dbReference type="InterPro" id="IPR016188">
    <property type="entry name" value="PurM-like_N"/>
</dbReference>
<dbReference type="AlphaFoldDB" id="X1MXS7"/>
<dbReference type="SUPFAM" id="SSF55326">
    <property type="entry name" value="PurM N-terminal domain-like"/>
    <property type="match status" value="1"/>
</dbReference>
<dbReference type="GO" id="GO:0009228">
    <property type="term" value="P:thiamine biosynthetic process"/>
    <property type="evidence" value="ECO:0007669"/>
    <property type="project" value="InterPro"/>
</dbReference>
<organism evidence="2">
    <name type="scientific">marine sediment metagenome</name>
    <dbReference type="NCBI Taxonomy" id="412755"/>
    <lineage>
        <taxon>unclassified sequences</taxon>
        <taxon>metagenomes</taxon>
        <taxon>ecological metagenomes</taxon>
    </lineage>
</organism>
<evidence type="ECO:0000259" key="1">
    <source>
        <dbReference type="Pfam" id="PF00586"/>
    </source>
</evidence>
<dbReference type="InterPro" id="IPR036921">
    <property type="entry name" value="PurM-like_N_sf"/>
</dbReference>
<dbReference type="GO" id="GO:0009030">
    <property type="term" value="F:thiamine-phosphate kinase activity"/>
    <property type="evidence" value="ECO:0007669"/>
    <property type="project" value="InterPro"/>
</dbReference>
<proteinExistence type="predicted"/>
<dbReference type="PANTHER" id="PTHR30270:SF0">
    <property type="entry name" value="THIAMINE-MONOPHOSPHATE KINASE"/>
    <property type="match status" value="1"/>
</dbReference>
<accession>X1MXS7</accession>
<dbReference type="EMBL" id="BARV01011706">
    <property type="protein sequence ID" value="GAI11184.1"/>
    <property type="molecule type" value="Genomic_DNA"/>
</dbReference>
<name>X1MXS7_9ZZZZ</name>
<reference evidence="2" key="1">
    <citation type="journal article" date="2014" name="Front. Microbiol.">
        <title>High frequency of phylogenetically diverse reductive dehalogenase-homologous genes in deep subseafloor sedimentary metagenomes.</title>
        <authorList>
            <person name="Kawai M."/>
            <person name="Futagami T."/>
            <person name="Toyoda A."/>
            <person name="Takaki Y."/>
            <person name="Nishi S."/>
            <person name="Hori S."/>
            <person name="Arai W."/>
            <person name="Tsubouchi T."/>
            <person name="Morono Y."/>
            <person name="Uchiyama I."/>
            <person name="Ito T."/>
            <person name="Fujiyama A."/>
            <person name="Inagaki F."/>
            <person name="Takami H."/>
        </authorList>
    </citation>
    <scope>NUCLEOTIDE SEQUENCE</scope>
    <source>
        <strain evidence="2">Expedition CK06-06</strain>
    </source>
</reference>
<dbReference type="Pfam" id="PF00586">
    <property type="entry name" value="AIRS"/>
    <property type="match status" value="1"/>
</dbReference>
<feature type="domain" description="PurM-like N-terminal" evidence="1">
    <location>
        <begin position="38"/>
        <end position="148"/>
    </location>
</feature>
<feature type="non-terminal residue" evidence="2">
    <location>
        <position position="154"/>
    </location>
</feature>
<sequence length="154" mass="16249">MRVSELGEFGLVDLLAKVAYEAQDRQAAPWRQLLVGIGDDAAAWHPDASIELATVDSLIQGTHFTLDTTTWSELGWKALAIGLSDIAAMGGIPKYALVSLGLPGHTDVEDVANLYRGIMELGQQFGVAIVGGDTSNAPLVTINTTILGSTSEQV</sequence>